<reference evidence="3 4" key="1">
    <citation type="submission" date="2015-06" db="EMBL/GenBank/DDBJ databases">
        <title>Draft genome of the ant-associated black yeast Phialophora attae CBS 131958.</title>
        <authorList>
            <person name="Moreno L.F."/>
            <person name="Stielow B.J."/>
            <person name="de Hoog S."/>
            <person name="Vicente V.A."/>
            <person name="Weiss V.A."/>
            <person name="de Vries M."/>
            <person name="Cruz L.M."/>
            <person name="Souza E.M."/>
        </authorList>
    </citation>
    <scope>NUCLEOTIDE SEQUENCE [LARGE SCALE GENOMIC DNA]</scope>
    <source>
        <strain evidence="3 4">CBS 131958</strain>
    </source>
</reference>
<keyword evidence="2" id="KW-1133">Transmembrane helix</keyword>
<accession>A0A0N0NJU3</accession>
<keyword evidence="2" id="KW-0472">Membrane</keyword>
<dbReference type="GeneID" id="28735528"/>
<dbReference type="OrthoDB" id="3981028at2759"/>
<dbReference type="EMBL" id="LFJN01000026">
    <property type="protein sequence ID" value="KPI37049.1"/>
    <property type="molecule type" value="Genomic_DNA"/>
</dbReference>
<organism evidence="3 4">
    <name type="scientific">Cyphellophora attinorum</name>
    <dbReference type="NCBI Taxonomy" id="1664694"/>
    <lineage>
        <taxon>Eukaryota</taxon>
        <taxon>Fungi</taxon>
        <taxon>Dikarya</taxon>
        <taxon>Ascomycota</taxon>
        <taxon>Pezizomycotina</taxon>
        <taxon>Eurotiomycetes</taxon>
        <taxon>Chaetothyriomycetidae</taxon>
        <taxon>Chaetothyriales</taxon>
        <taxon>Cyphellophoraceae</taxon>
        <taxon>Cyphellophora</taxon>
    </lineage>
</organism>
<comment type="caution">
    <text evidence="3">The sequence shown here is derived from an EMBL/GenBank/DDBJ whole genome shotgun (WGS) entry which is preliminary data.</text>
</comment>
<feature type="compositionally biased region" description="Polar residues" evidence="1">
    <location>
        <begin position="326"/>
        <end position="368"/>
    </location>
</feature>
<proteinExistence type="predicted"/>
<feature type="compositionally biased region" description="Low complexity" evidence="1">
    <location>
        <begin position="1"/>
        <end position="21"/>
    </location>
</feature>
<name>A0A0N0NJU3_9EURO</name>
<evidence type="ECO:0000313" key="4">
    <source>
        <dbReference type="Proteomes" id="UP000038010"/>
    </source>
</evidence>
<dbReference type="Proteomes" id="UP000038010">
    <property type="component" value="Unassembled WGS sequence"/>
</dbReference>
<feature type="compositionally biased region" description="Basic and acidic residues" evidence="1">
    <location>
        <begin position="293"/>
        <end position="309"/>
    </location>
</feature>
<feature type="region of interest" description="Disordered" evidence="1">
    <location>
        <begin position="246"/>
        <end position="368"/>
    </location>
</feature>
<dbReference type="VEuPathDB" id="FungiDB:AB675_3585"/>
<protein>
    <recommendedName>
        <fullName evidence="5">Peroxin 26</fullName>
    </recommendedName>
</protein>
<gene>
    <name evidence="3" type="ORF">AB675_3585</name>
</gene>
<evidence type="ECO:0008006" key="5">
    <source>
        <dbReference type="Google" id="ProtNLM"/>
    </source>
</evidence>
<sequence length="444" mass="48999">MSFGTESQSESQYLSSSQSSLPNSKKASQEISKTLQSVIKAPILQQNGHTAGHDDEPVLAPIATATTSQRIKTWSLFAALLNAAIDLGSDEGQREFGQKRYREILKLVQNGDVWEQVVRDGYRGREDSVDAEVVYNLSTLLLGKAQDQTVNQTRLETYLSSSSHSLDFSGVDASLRNGHRTPMNGTSTPKDLSSRVKIIELFTLHVLPANNEWDYARSFVSNSDILDEDAREAFLQTLSELQAVKEQEEVLEDTTDYGTEDEDYSTPQEEESPSKTPQHRGHQRSNSEVDYGIEPHHPNGIKADVEPHKATAAPPMTTIPPKPEPSSSAARPQPTPTRASQLSPPSQTPRRTPGGQSRRSKAQASNSLTAQARQLFTALSNLTRNLSGALIGNSSAVFRLLLFLVAFMMAYSRRDVRERVQAVLGKSWDKMRRTVGMGVKVSYI</sequence>
<feature type="region of interest" description="Disordered" evidence="1">
    <location>
        <begin position="1"/>
        <end position="29"/>
    </location>
</feature>
<keyword evidence="2" id="KW-0812">Transmembrane</keyword>
<keyword evidence="4" id="KW-1185">Reference proteome</keyword>
<evidence type="ECO:0000256" key="2">
    <source>
        <dbReference type="SAM" id="Phobius"/>
    </source>
</evidence>
<evidence type="ECO:0000313" key="3">
    <source>
        <dbReference type="EMBL" id="KPI37049.1"/>
    </source>
</evidence>
<evidence type="ECO:0000256" key="1">
    <source>
        <dbReference type="SAM" id="MobiDB-lite"/>
    </source>
</evidence>
<dbReference type="RefSeq" id="XP_017997012.1">
    <property type="nucleotide sequence ID" value="XM_018143648.1"/>
</dbReference>
<feature type="compositionally biased region" description="Acidic residues" evidence="1">
    <location>
        <begin position="249"/>
        <end position="271"/>
    </location>
</feature>
<feature type="transmembrane region" description="Helical" evidence="2">
    <location>
        <begin position="390"/>
        <end position="411"/>
    </location>
</feature>
<dbReference type="STRING" id="1664694.A0A0N0NJU3"/>
<dbReference type="AlphaFoldDB" id="A0A0N0NJU3"/>